<evidence type="ECO:0000256" key="3">
    <source>
        <dbReference type="PROSITE-ProRule" id="PRU00169"/>
    </source>
</evidence>
<dbReference type="PANTHER" id="PTHR45339">
    <property type="entry name" value="HYBRID SIGNAL TRANSDUCTION HISTIDINE KINASE J"/>
    <property type="match status" value="1"/>
</dbReference>
<feature type="domain" description="Response regulatory" evidence="4">
    <location>
        <begin position="2"/>
        <end position="132"/>
    </location>
</feature>
<dbReference type="InterPro" id="IPR011006">
    <property type="entry name" value="CheY-like_superfamily"/>
</dbReference>
<dbReference type="GeneID" id="64977277"/>
<dbReference type="SMART" id="SM00448">
    <property type="entry name" value="REC"/>
    <property type="match status" value="1"/>
</dbReference>
<reference evidence="5" key="2">
    <citation type="submission" date="2021-02" db="EMBL/GenBank/DDBJ databases">
        <title>Aspergillus puulaauensis MK2 genome sequence.</title>
        <authorList>
            <person name="Futagami T."/>
            <person name="Mori K."/>
            <person name="Kadooka C."/>
            <person name="Tanaka T."/>
        </authorList>
    </citation>
    <scope>NUCLEOTIDE SEQUENCE</scope>
    <source>
        <strain evidence="5">MK2</strain>
    </source>
</reference>
<reference evidence="5" key="1">
    <citation type="submission" date="2021-01" db="EMBL/GenBank/DDBJ databases">
        <authorList>
            <consortium name="Aspergillus puulaauensis MK2 genome sequencing consortium"/>
            <person name="Kazuki M."/>
            <person name="Futagami T."/>
        </authorList>
    </citation>
    <scope>NUCLEOTIDE SEQUENCE</scope>
    <source>
        <strain evidence="5">MK2</strain>
    </source>
</reference>
<dbReference type="EMBL" id="AP024448">
    <property type="protein sequence ID" value="BCS27272.1"/>
    <property type="molecule type" value="Genomic_DNA"/>
</dbReference>
<dbReference type="KEGG" id="apuu:APUU_60320A"/>
<evidence type="ECO:0000313" key="5">
    <source>
        <dbReference type="EMBL" id="BCS27272.1"/>
    </source>
</evidence>
<keyword evidence="1 3" id="KW-0597">Phosphoprotein</keyword>
<dbReference type="Gene3D" id="3.40.50.2300">
    <property type="match status" value="1"/>
</dbReference>
<dbReference type="PROSITE" id="PS50110">
    <property type="entry name" value="RESPONSE_REGULATORY"/>
    <property type="match status" value="1"/>
</dbReference>
<name>A0A7R7XTU9_9EURO</name>
<keyword evidence="2" id="KW-0902">Two-component regulatory system</keyword>
<keyword evidence="6" id="KW-1185">Reference proteome</keyword>
<feature type="modified residue" description="4-aspartylphosphate" evidence="3">
    <location>
        <position position="58"/>
    </location>
</feature>
<evidence type="ECO:0000256" key="1">
    <source>
        <dbReference type="ARBA" id="ARBA00022553"/>
    </source>
</evidence>
<protein>
    <recommendedName>
        <fullName evidence="4">Response regulatory domain-containing protein</fullName>
    </recommendedName>
</protein>
<dbReference type="CDD" id="cd17546">
    <property type="entry name" value="REC_hyHK_CKI1_RcsC-like"/>
    <property type="match status" value="1"/>
</dbReference>
<dbReference type="PANTHER" id="PTHR45339:SF1">
    <property type="entry name" value="HYBRID SIGNAL TRANSDUCTION HISTIDINE KINASE J"/>
    <property type="match status" value="1"/>
</dbReference>
<dbReference type="OrthoDB" id="60033at2759"/>
<dbReference type="SUPFAM" id="SSF52172">
    <property type="entry name" value="CheY-like"/>
    <property type="match status" value="1"/>
</dbReference>
<dbReference type="InterPro" id="IPR001789">
    <property type="entry name" value="Sig_transdc_resp-reg_receiver"/>
</dbReference>
<evidence type="ECO:0000259" key="4">
    <source>
        <dbReference type="PROSITE" id="PS50110"/>
    </source>
</evidence>
<evidence type="ECO:0000313" key="6">
    <source>
        <dbReference type="Proteomes" id="UP000654913"/>
    </source>
</evidence>
<dbReference type="GO" id="GO:0000160">
    <property type="term" value="P:phosphorelay signal transduction system"/>
    <property type="evidence" value="ECO:0007669"/>
    <property type="project" value="UniProtKB-KW"/>
</dbReference>
<accession>A0A7R7XTU9</accession>
<dbReference type="RefSeq" id="XP_041559466.1">
    <property type="nucleotide sequence ID" value="XM_041693548.1"/>
</dbReference>
<dbReference type="Pfam" id="PF00072">
    <property type="entry name" value="Response_reg"/>
    <property type="match status" value="1"/>
</dbReference>
<sequence length="179" mass="20400">MHILIAEDNKVNQKIFRKMLEWLDPSITIAVAWNGGEALDYLSNPSPACPRPDIILMDTSMPVKGGFEVVEILRTQQPYIADMQLSSTPIVALTAQMRTEYTVQFHFAKGFDDVLWKPFRRADLHRVLMYWSTHGRRAVPRHGVLQAPMTGGRVPIRSLRAQWGLGSRRRQYNGPTSLL</sequence>
<dbReference type="AlphaFoldDB" id="A0A7R7XTU9"/>
<evidence type="ECO:0000256" key="2">
    <source>
        <dbReference type="ARBA" id="ARBA00023012"/>
    </source>
</evidence>
<gene>
    <name evidence="5" type="ORF">APUU_60320A</name>
</gene>
<proteinExistence type="predicted"/>
<organism evidence="5 6">
    <name type="scientific">Aspergillus puulaauensis</name>
    <dbReference type="NCBI Taxonomy" id="1220207"/>
    <lineage>
        <taxon>Eukaryota</taxon>
        <taxon>Fungi</taxon>
        <taxon>Dikarya</taxon>
        <taxon>Ascomycota</taxon>
        <taxon>Pezizomycotina</taxon>
        <taxon>Eurotiomycetes</taxon>
        <taxon>Eurotiomycetidae</taxon>
        <taxon>Eurotiales</taxon>
        <taxon>Aspergillaceae</taxon>
        <taxon>Aspergillus</taxon>
    </lineage>
</organism>
<dbReference type="Proteomes" id="UP000654913">
    <property type="component" value="Chromosome 6"/>
</dbReference>